<dbReference type="OrthoDB" id="9770467at2"/>
<dbReference type="EMBL" id="SLUM01000003">
    <property type="protein sequence ID" value="TCL60692.1"/>
    <property type="molecule type" value="Genomic_DNA"/>
</dbReference>
<dbReference type="PANTHER" id="PTHR34978">
    <property type="entry name" value="POSSIBLE SENSOR-TRANSDUCER PROTEIN BLAR"/>
    <property type="match status" value="1"/>
</dbReference>
<evidence type="ECO:0000313" key="4">
    <source>
        <dbReference type="EMBL" id="TCL60692.1"/>
    </source>
</evidence>
<feature type="transmembrane region" description="Helical" evidence="2">
    <location>
        <begin position="37"/>
        <end position="58"/>
    </location>
</feature>
<keyword evidence="2" id="KW-0472">Membrane</keyword>
<sequence length="682" mass="74453">MNALFLSVAAVSVGGSAAGLVWALVQKRLEKRVCARWRCRVWTLLLAALLILPLAGLLPAGTAVDSRPGVVLEVPEAAVRPMAAPPRSQRQTGPETTMSDETVGLAGEGQVHAGLTLPSPLTAAAVVWLLGATGMLAVQTAAYLRWRHAVKRWERPAPAWVEPMVRAAAIEAGLSSQPRVRQSPLVASPMVAGMVSPTLLLPKNLPPREELAMICAHEMAHCRRRDIQRKLLILLARAVHWFNPLVHWMAGQAQREIELACDETVVTNRPPQWRQAYCQALLHAIGAAGQPAPVLSTRFALEKEQIMRRFARVMRPVRGKKGAAVFGLMALLALLCCCGLRVQVPGGESASEPVSAAASSVTSEPAASELSPGTSAGENEEPPEDMEATAARIAETDPVTAQGYRNAFALVDALKHGDQQAVNRCFALSGEPMYDAGFYALSDISGLELNSGAVGLTEQDGSYRVFVDLDVEKRGNTPLPEGQHIYWLTFHDGMDSFYDEGCIWKMQPESDLDRHGAPGLDAAQLEELQDEIKLVRGWLSRDDFAGTEEIGAGAQLAYLFVRMEQERELAEGQPATLEQLADAAERYLGISDYQPTPEVLDEMCHEEQGGWQLKAMGGLLEGPEPASRFTQVYRQGRDYVVVLWQYRDAQGLVPEYGYFYRMNNIENKDGSWRVVSCDVMAA</sequence>
<feature type="compositionally biased region" description="Polar residues" evidence="1">
    <location>
        <begin position="88"/>
        <end position="100"/>
    </location>
</feature>
<feature type="transmembrane region" description="Helical" evidence="2">
    <location>
        <begin position="6"/>
        <end position="25"/>
    </location>
</feature>
<dbReference type="RefSeq" id="WP_058962862.1">
    <property type="nucleotide sequence ID" value="NZ_CABKVM010000011.1"/>
</dbReference>
<gene>
    <name evidence="4" type="ORF">EDD77_10313</name>
</gene>
<protein>
    <submittedName>
        <fullName evidence="4">Beta-lactamase regulating signal transducer with metallopeptidase domain</fullName>
    </submittedName>
</protein>
<dbReference type="PANTHER" id="PTHR34978:SF3">
    <property type="entry name" value="SLR0241 PROTEIN"/>
    <property type="match status" value="1"/>
</dbReference>
<feature type="transmembrane region" description="Helical" evidence="2">
    <location>
        <begin position="322"/>
        <end position="342"/>
    </location>
</feature>
<evidence type="ECO:0000256" key="2">
    <source>
        <dbReference type="SAM" id="Phobius"/>
    </source>
</evidence>
<feature type="region of interest" description="Disordered" evidence="1">
    <location>
        <begin position="82"/>
        <end position="101"/>
    </location>
</feature>
<feature type="domain" description="Peptidase M56" evidence="3">
    <location>
        <begin position="8"/>
        <end position="311"/>
    </location>
</feature>
<reference evidence="4 5" key="1">
    <citation type="submission" date="2019-03" db="EMBL/GenBank/DDBJ databases">
        <title>Genomic Encyclopedia of Type Strains, Phase IV (KMG-IV): sequencing the most valuable type-strain genomes for metagenomic binning, comparative biology and taxonomic classification.</title>
        <authorList>
            <person name="Goeker M."/>
        </authorList>
    </citation>
    <scope>NUCLEOTIDE SEQUENCE [LARGE SCALE GENOMIC DNA]</scope>
    <source>
        <strain evidence="4 5">DSM 100451</strain>
    </source>
</reference>
<dbReference type="STRING" id="1650663.GCA_001486665_00347"/>
<feature type="transmembrane region" description="Helical" evidence="2">
    <location>
        <begin position="125"/>
        <end position="146"/>
    </location>
</feature>
<evidence type="ECO:0000256" key="1">
    <source>
        <dbReference type="SAM" id="MobiDB-lite"/>
    </source>
</evidence>
<dbReference type="InterPro" id="IPR008756">
    <property type="entry name" value="Peptidase_M56"/>
</dbReference>
<organism evidence="4 5">
    <name type="scientific">Allofournierella massiliensis</name>
    <dbReference type="NCBI Taxonomy" id="1650663"/>
    <lineage>
        <taxon>Bacteria</taxon>
        <taxon>Bacillati</taxon>
        <taxon>Bacillota</taxon>
        <taxon>Clostridia</taxon>
        <taxon>Eubacteriales</taxon>
        <taxon>Oscillospiraceae</taxon>
        <taxon>Allofournierella</taxon>
    </lineage>
</organism>
<keyword evidence="2" id="KW-0812">Transmembrane</keyword>
<feature type="compositionally biased region" description="Low complexity" evidence="1">
    <location>
        <begin position="349"/>
        <end position="369"/>
    </location>
</feature>
<keyword evidence="2" id="KW-1133">Transmembrane helix</keyword>
<name>A0A4R1R5W7_9FIRM</name>
<dbReference type="CDD" id="cd07341">
    <property type="entry name" value="M56_BlaR1_MecR1_like"/>
    <property type="match status" value="1"/>
</dbReference>
<feature type="region of interest" description="Disordered" evidence="1">
    <location>
        <begin position="349"/>
        <end position="386"/>
    </location>
</feature>
<proteinExistence type="predicted"/>
<dbReference type="InterPro" id="IPR052173">
    <property type="entry name" value="Beta-lactam_resp_regulator"/>
</dbReference>
<dbReference type="Pfam" id="PF05569">
    <property type="entry name" value="Peptidase_M56"/>
    <property type="match status" value="1"/>
</dbReference>
<accession>A0A4R1R5W7</accession>
<evidence type="ECO:0000259" key="3">
    <source>
        <dbReference type="Pfam" id="PF05569"/>
    </source>
</evidence>
<evidence type="ECO:0000313" key="5">
    <source>
        <dbReference type="Proteomes" id="UP000295184"/>
    </source>
</evidence>
<dbReference type="Proteomes" id="UP000295184">
    <property type="component" value="Unassembled WGS sequence"/>
</dbReference>
<comment type="caution">
    <text evidence="4">The sequence shown here is derived from an EMBL/GenBank/DDBJ whole genome shotgun (WGS) entry which is preliminary data.</text>
</comment>
<dbReference type="AlphaFoldDB" id="A0A4R1R5W7"/>